<accession>A0A9D2U9N0</accession>
<evidence type="ECO:0000313" key="5">
    <source>
        <dbReference type="Proteomes" id="UP000823889"/>
    </source>
</evidence>
<dbReference type="PROSITE" id="PS51747">
    <property type="entry name" value="CYT_DCMP_DEAMINASES_2"/>
    <property type="match status" value="1"/>
</dbReference>
<feature type="domain" description="CMP/dCMP-type deaminase" evidence="3">
    <location>
        <begin position="3"/>
        <end position="115"/>
    </location>
</feature>
<dbReference type="GO" id="GO:0016787">
    <property type="term" value="F:hydrolase activity"/>
    <property type="evidence" value="ECO:0007669"/>
    <property type="project" value="InterPro"/>
</dbReference>
<dbReference type="InterPro" id="IPR016192">
    <property type="entry name" value="APOBEC/CMP_deaminase_Zn-bd"/>
</dbReference>
<dbReference type="EMBL" id="DWUQ01000152">
    <property type="protein sequence ID" value="HJD44808.1"/>
    <property type="molecule type" value="Genomic_DNA"/>
</dbReference>
<dbReference type="Pfam" id="PF00383">
    <property type="entry name" value="dCMP_cyt_deam_1"/>
    <property type="match status" value="1"/>
</dbReference>
<evidence type="ECO:0000256" key="1">
    <source>
        <dbReference type="ARBA" id="ARBA00022723"/>
    </source>
</evidence>
<organism evidence="4 5">
    <name type="scientific">Candidatus Paenalcaligenes intestinipullorum</name>
    <dbReference type="NCBI Taxonomy" id="2838718"/>
    <lineage>
        <taxon>Bacteria</taxon>
        <taxon>Pseudomonadati</taxon>
        <taxon>Pseudomonadota</taxon>
        <taxon>Betaproteobacteria</taxon>
        <taxon>Burkholderiales</taxon>
        <taxon>Alcaligenaceae</taxon>
        <taxon>Paenalcaligenes</taxon>
    </lineage>
</organism>
<keyword evidence="2" id="KW-0862">Zinc</keyword>
<evidence type="ECO:0000313" key="4">
    <source>
        <dbReference type="EMBL" id="HJD44808.1"/>
    </source>
</evidence>
<dbReference type="CDD" id="cd01285">
    <property type="entry name" value="nucleoside_deaminase"/>
    <property type="match status" value="1"/>
</dbReference>
<dbReference type="PANTHER" id="PTHR11079:SF162">
    <property type="entry name" value="RIBOFLAVIN BIOSYNTHESIS PROTEIN PYRD, CHLOROPLASTIC"/>
    <property type="match status" value="1"/>
</dbReference>
<dbReference type="PANTHER" id="PTHR11079">
    <property type="entry name" value="CYTOSINE DEAMINASE FAMILY MEMBER"/>
    <property type="match status" value="1"/>
</dbReference>
<reference evidence="4" key="1">
    <citation type="journal article" date="2021" name="PeerJ">
        <title>Extensive microbial diversity within the chicken gut microbiome revealed by metagenomics and culture.</title>
        <authorList>
            <person name="Gilroy R."/>
            <person name="Ravi A."/>
            <person name="Getino M."/>
            <person name="Pursley I."/>
            <person name="Horton D.L."/>
            <person name="Alikhan N.F."/>
            <person name="Baker D."/>
            <person name="Gharbi K."/>
            <person name="Hall N."/>
            <person name="Watson M."/>
            <person name="Adriaenssens E.M."/>
            <person name="Foster-Nyarko E."/>
            <person name="Jarju S."/>
            <person name="Secka A."/>
            <person name="Antonio M."/>
            <person name="Oren A."/>
            <person name="Chaudhuri R.R."/>
            <person name="La Ragione R."/>
            <person name="Hildebrand F."/>
            <person name="Pallen M.J."/>
        </authorList>
    </citation>
    <scope>NUCLEOTIDE SEQUENCE</scope>
    <source>
        <strain evidence="4">9264</strain>
    </source>
</reference>
<name>A0A9D2U9N0_9BURK</name>
<gene>
    <name evidence="4" type="ORF">H9906_07255</name>
</gene>
<evidence type="ECO:0000259" key="3">
    <source>
        <dbReference type="PROSITE" id="PS51747"/>
    </source>
</evidence>
<protein>
    <submittedName>
        <fullName evidence="4">Nucleoside deaminase</fullName>
    </submittedName>
</protein>
<dbReference type="InterPro" id="IPR002125">
    <property type="entry name" value="CMP_dCMP_dom"/>
</dbReference>
<keyword evidence="1" id="KW-0479">Metal-binding</keyword>
<proteinExistence type="predicted"/>
<dbReference type="Proteomes" id="UP000823889">
    <property type="component" value="Unassembled WGS sequence"/>
</dbReference>
<reference evidence="4" key="2">
    <citation type="submission" date="2021-04" db="EMBL/GenBank/DDBJ databases">
        <authorList>
            <person name="Gilroy R."/>
        </authorList>
    </citation>
    <scope>NUCLEOTIDE SEQUENCE</scope>
    <source>
        <strain evidence="4">9264</strain>
    </source>
</reference>
<dbReference type="GO" id="GO:0008270">
    <property type="term" value="F:zinc ion binding"/>
    <property type="evidence" value="ECO:0007669"/>
    <property type="project" value="InterPro"/>
</dbReference>
<dbReference type="Gene3D" id="3.40.140.10">
    <property type="entry name" value="Cytidine Deaminase, domain 2"/>
    <property type="match status" value="1"/>
</dbReference>
<sequence length="169" mass="18429">MSNAETNYLQRAVELAAENVEKGGFPFGAVLVSDSGWVTEAVNEFVTDHDPTAHAEIQALRHAAREHGDLAKFNDLTMYANGKPCPMCMAAMVNVGVKKIVFAAGDDIGTPYGWDTSASYNNMRNAFGEQGVVVEYERVEQAKDVYQRWFELNPTEAQADAAETTTSAS</sequence>
<evidence type="ECO:0000256" key="2">
    <source>
        <dbReference type="ARBA" id="ARBA00022833"/>
    </source>
</evidence>
<dbReference type="AlphaFoldDB" id="A0A9D2U9N0"/>
<comment type="caution">
    <text evidence="4">The sequence shown here is derived from an EMBL/GenBank/DDBJ whole genome shotgun (WGS) entry which is preliminary data.</text>
</comment>
<dbReference type="PROSITE" id="PS00903">
    <property type="entry name" value="CYT_DCMP_DEAMINASES_1"/>
    <property type="match status" value="1"/>
</dbReference>
<dbReference type="SUPFAM" id="SSF53927">
    <property type="entry name" value="Cytidine deaminase-like"/>
    <property type="match status" value="1"/>
</dbReference>
<dbReference type="InterPro" id="IPR016193">
    <property type="entry name" value="Cytidine_deaminase-like"/>
</dbReference>